<name>A0ABR3ETX5_9AGAR</name>
<organism evidence="2 3">
    <name type="scientific">Marasmius crinis-equi</name>
    <dbReference type="NCBI Taxonomy" id="585013"/>
    <lineage>
        <taxon>Eukaryota</taxon>
        <taxon>Fungi</taxon>
        <taxon>Dikarya</taxon>
        <taxon>Basidiomycota</taxon>
        <taxon>Agaricomycotina</taxon>
        <taxon>Agaricomycetes</taxon>
        <taxon>Agaricomycetidae</taxon>
        <taxon>Agaricales</taxon>
        <taxon>Marasmiineae</taxon>
        <taxon>Marasmiaceae</taxon>
        <taxon>Marasmius</taxon>
    </lineage>
</organism>
<comment type="caution">
    <text evidence="2">The sequence shown here is derived from an EMBL/GenBank/DDBJ whole genome shotgun (WGS) entry which is preliminary data.</text>
</comment>
<evidence type="ECO:0000313" key="3">
    <source>
        <dbReference type="Proteomes" id="UP001465976"/>
    </source>
</evidence>
<feature type="compositionally biased region" description="Polar residues" evidence="1">
    <location>
        <begin position="402"/>
        <end position="411"/>
    </location>
</feature>
<protein>
    <recommendedName>
        <fullName evidence="4">PLD phosphodiesterase domain-containing protein</fullName>
    </recommendedName>
</protein>
<evidence type="ECO:0008006" key="4">
    <source>
        <dbReference type="Google" id="ProtNLM"/>
    </source>
</evidence>
<gene>
    <name evidence="2" type="ORF">V5O48_015655</name>
</gene>
<accession>A0ABR3ETX5</accession>
<feature type="region of interest" description="Disordered" evidence="1">
    <location>
        <begin position="397"/>
        <end position="431"/>
    </location>
</feature>
<sequence length="431" mass="47152">MAALANTDYRVYALAGTQNSNLPRSSFKLATSIFQTLCPAADQMVLIQGITPDGDVHLLARLTDNDASMIGLGVASALSFLQVRQTYSVLSPVTFNAPQQLRKKIDVILRQQKIHSTMSTSHSNASDRESQRCEYERGRLFKAVAIENHDCSQYFFGWDAFKFQALSKMRVAALYLTSSDGDGSVLDLGLAFAEICLEGSGLVPIPSATRRFKNELNVNGKQTDMVEVEYPSQPDQSETTPLDLFGQKIVDLLCSPPSAYDIDTRTLILLVHDAETTLTSLSTLLGLKTDGWTMGLAHLFRSLEGLPNANTQDHSSGSASFADHPSLPFVHVIDVQALYVGASNMYTGYQWFVPNTAADVGFKVSPKMFWNGAAYAELLIEAFNRLIHGEAVNTPDALHKASSPQQSSVHPITSAPEEDESDFSDYGSDKY</sequence>
<evidence type="ECO:0000256" key="1">
    <source>
        <dbReference type="SAM" id="MobiDB-lite"/>
    </source>
</evidence>
<dbReference type="EMBL" id="JBAHYK010001922">
    <property type="protein sequence ID" value="KAL0566362.1"/>
    <property type="molecule type" value="Genomic_DNA"/>
</dbReference>
<keyword evidence="3" id="KW-1185">Reference proteome</keyword>
<reference evidence="2 3" key="1">
    <citation type="submission" date="2024-02" db="EMBL/GenBank/DDBJ databases">
        <title>A draft genome for the cacao thread blight pathogen Marasmius crinis-equi.</title>
        <authorList>
            <person name="Cohen S.P."/>
            <person name="Baruah I.K."/>
            <person name="Amoako-Attah I."/>
            <person name="Bukari Y."/>
            <person name="Meinhardt L.W."/>
            <person name="Bailey B.A."/>
        </authorList>
    </citation>
    <scope>NUCLEOTIDE SEQUENCE [LARGE SCALE GENOMIC DNA]</scope>
    <source>
        <strain evidence="2 3">GH-76</strain>
    </source>
</reference>
<proteinExistence type="predicted"/>
<dbReference type="Proteomes" id="UP001465976">
    <property type="component" value="Unassembled WGS sequence"/>
</dbReference>
<evidence type="ECO:0000313" key="2">
    <source>
        <dbReference type="EMBL" id="KAL0566362.1"/>
    </source>
</evidence>